<dbReference type="Proteomes" id="UP000075573">
    <property type="component" value="Unassembled WGS sequence"/>
</dbReference>
<dbReference type="EMBL" id="LHZB01000099">
    <property type="protein sequence ID" value="KXV02297.1"/>
    <property type="molecule type" value="Genomic_DNA"/>
</dbReference>
<dbReference type="RefSeq" id="WP_062494263.1">
    <property type="nucleotide sequence ID" value="NZ_LHZB01000099.1"/>
</dbReference>
<gene>
    <name evidence="1" type="ORF">AD929_03180</name>
</gene>
<protein>
    <submittedName>
        <fullName evidence="1">Uncharacterized protein</fullName>
    </submittedName>
</protein>
<evidence type="ECO:0000313" key="1">
    <source>
        <dbReference type="EMBL" id="KXV02297.1"/>
    </source>
</evidence>
<organism evidence="1 2">
    <name type="scientific">Gluconobacter potus</name>
    <dbReference type="NCBI Taxonomy" id="2724927"/>
    <lineage>
        <taxon>Bacteria</taxon>
        <taxon>Pseudomonadati</taxon>
        <taxon>Pseudomonadota</taxon>
        <taxon>Alphaproteobacteria</taxon>
        <taxon>Acetobacterales</taxon>
        <taxon>Acetobacteraceae</taxon>
        <taxon>Gluconobacter</taxon>
    </lineage>
</organism>
<proteinExistence type="predicted"/>
<dbReference type="AlphaFoldDB" id="A0A149QYT3"/>
<evidence type="ECO:0000313" key="2">
    <source>
        <dbReference type="Proteomes" id="UP000075573"/>
    </source>
</evidence>
<name>A0A149QYT3_9PROT</name>
<reference evidence="1 2" key="1">
    <citation type="submission" date="2015-06" db="EMBL/GenBank/DDBJ databases">
        <title>Improved classification and identification of acetic acid bacteria using matrix-assisted laser desorption/ionization time-of-flight mass spectrometry; Gluconobacter nephelii and Gluconobacter uchimurae are later heterotypic synonyms of Gluconobacter japonicus and Gluconobacter oxydans, respectively.</title>
        <authorList>
            <person name="Li L."/>
            <person name="Cleenwerck I."/>
            <person name="De Vuyst L."/>
            <person name="Vandamme P."/>
        </authorList>
    </citation>
    <scope>NUCLEOTIDE SEQUENCE [LARGE SCALE GENOMIC DNA]</scope>
    <source>
        <strain evidence="1 2">LMG 1764</strain>
    </source>
</reference>
<comment type="caution">
    <text evidence="1">The sequence shown here is derived from an EMBL/GenBank/DDBJ whole genome shotgun (WGS) entry which is preliminary data.</text>
</comment>
<dbReference type="PATRIC" id="fig|442.7.peg.1994"/>
<accession>A0A149QYT3</accession>
<sequence>MSQSSPSTFIIHVHKTPEGLASVRFLNNAYQSGDLTGKSEPVSRFFGMAWDATGSGRACREGIHILPGLDIVAKDGRACVALNKAVHLQIEHEITFDGRLVTRNDAHLIVAEKFAELHGSDVKLDEVEQHVEQAMMKVRPALEKPELEYAGSRFMI</sequence>